<evidence type="ECO:0000256" key="1">
    <source>
        <dbReference type="SAM" id="MobiDB-lite"/>
    </source>
</evidence>
<feature type="chain" id="PRO_5003035660" evidence="2">
    <location>
        <begin position="25"/>
        <end position="1750"/>
    </location>
</feature>
<organism evidence="4 5">
    <name type="scientific">Spirosoma linguale (strain ATCC 33905 / DSM 74 / LMG 10896 / Claus 1)</name>
    <dbReference type="NCBI Taxonomy" id="504472"/>
    <lineage>
        <taxon>Bacteria</taxon>
        <taxon>Pseudomonadati</taxon>
        <taxon>Bacteroidota</taxon>
        <taxon>Cytophagia</taxon>
        <taxon>Cytophagales</taxon>
        <taxon>Cytophagaceae</taxon>
        <taxon>Spirosoma</taxon>
    </lineage>
</organism>
<protein>
    <submittedName>
        <fullName evidence="4">Conserved repeat domain protein</fullName>
    </submittedName>
</protein>
<dbReference type="InterPro" id="IPR001434">
    <property type="entry name" value="OmcB-like_DUF11"/>
</dbReference>
<feature type="region of interest" description="Disordered" evidence="1">
    <location>
        <begin position="1723"/>
        <end position="1750"/>
    </location>
</feature>
<dbReference type="Proteomes" id="UP000002028">
    <property type="component" value="Chromosome"/>
</dbReference>
<feature type="domain" description="DUF11" evidence="3">
    <location>
        <begin position="1468"/>
        <end position="1579"/>
    </location>
</feature>
<dbReference type="eggNOG" id="COG4447">
    <property type="taxonomic scope" value="Bacteria"/>
</dbReference>
<name>D2QKK1_SPILD</name>
<dbReference type="InterPro" id="IPR051172">
    <property type="entry name" value="Chlamydia_OmcB"/>
</dbReference>
<feature type="region of interest" description="Disordered" evidence="1">
    <location>
        <begin position="1564"/>
        <end position="1622"/>
    </location>
</feature>
<feature type="domain" description="DUF11" evidence="3">
    <location>
        <begin position="1626"/>
        <end position="1733"/>
    </location>
</feature>
<evidence type="ECO:0000259" key="3">
    <source>
        <dbReference type="Pfam" id="PF01345"/>
    </source>
</evidence>
<dbReference type="KEGG" id="sli:Slin_4181"/>
<dbReference type="PANTHER" id="PTHR34819">
    <property type="entry name" value="LARGE CYSTEINE-RICH PERIPLASMIC PROTEIN OMCB"/>
    <property type="match status" value="1"/>
</dbReference>
<dbReference type="InterPro" id="IPR047589">
    <property type="entry name" value="DUF11_rpt"/>
</dbReference>
<dbReference type="EMBL" id="CP001769">
    <property type="protein sequence ID" value="ADB40167.1"/>
    <property type="molecule type" value="Genomic_DNA"/>
</dbReference>
<dbReference type="InterPro" id="IPR015943">
    <property type="entry name" value="WD40/YVTN_repeat-like_dom_sf"/>
</dbReference>
<dbReference type="Gene3D" id="2.60.40.10">
    <property type="entry name" value="Immunoglobulins"/>
    <property type="match status" value="2"/>
</dbReference>
<dbReference type="HOGENOM" id="CLU_239521_0_0_10"/>
<dbReference type="STRING" id="504472.Slin_4181"/>
<dbReference type="InterPro" id="IPR036278">
    <property type="entry name" value="Sialidase_sf"/>
</dbReference>
<dbReference type="Pfam" id="PF01345">
    <property type="entry name" value="DUF11"/>
    <property type="match status" value="2"/>
</dbReference>
<dbReference type="Gene3D" id="2.130.10.10">
    <property type="entry name" value="YVTN repeat-like/Quinoprotein amine dehydrogenase"/>
    <property type="match status" value="2"/>
</dbReference>
<evidence type="ECO:0000313" key="5">
    <source>
        <dbReference type="Proteomes" id="UP000002028"/>
    </source>
</evidence>
<dbReference type="NCBIfam" id="TIGR01451">
    <property type="entry name" value="B_ant_repeat"/>
    <property type="match status" value="1"/>
</dbReference>
<accession>D2QKK1</accession>
<sequence>MSFLSCCRLTAGLVLLLQPLLVFPQNQPRSTPQDTIRLLAEEEQRRLMDPATGTVPYERLDAARQQLNNRAVTANGGPVAQSGIPNITWQERGPSNLGGRTRALLFDPNDPTRKKVWAGSMSGGLWYTNDITDTNAGWTPVSDTWENMVVTALAADPSNPQVMYAGTGDMFNYVTGGGIWKTTNGGTTWTRLSNTIPGGNPPALSYSFGYIQRIVINSSGQVFAATRIGVVRSADGGTTWQYALAPNQGIGLTGSTGNYNNDLATDLELGTDGILYAGFNPNRLFRSTNTAGTSWTEITPAGASGGERTELALAPSTSGTNQVIYAVLRAYNGSSYYQDIKWFKKSSNAGVTWTDVQIPVFSWGDHFTSSNGYYSMNLVVHPTDANTLYAGGYNWFRSVDGGNSWSVPLTNTYTRYQALLFQPGSTLSAAFCSDIGISWSSNWNDVSQTQPTILDKNNGYRVNETNSVAMKSSPGSAYLLGTSRSGAFKLTANGLSAGSIFYTYSSDMGPAFIDEETPGSQLFTTSGGSVLSYDGSNYQFITGLTSVGGVADYDSPLNTLYIADYNYTTSQYFLRKVTGIGSSITTALVPLTGMTNSLSYLKLSKDRTALFAGSYPNKLYKITNLDQASPTVMAIDNGAFPQYTTVACIDIGATDNELLVTLSNFGVQSVWYTNDGGQSWVGKDQSNYGLPDVPVRAALFNPQNRKQVLLGTDAGIWSTTDITATNPGWAFSSTGMGTFRVNQLKYRSSDGRVAAAIYGRGIWTTDAFATPYTAPTIAITSISNSTLCAGNTFSVAFSTAGPAFNSGNTFEVWLSDAMGNFTNAQKIGSGTSSPITATLPSGYNAVPYGTSYQVKIMSTNPDIESSPSGILAIGNLRSAETLDRLAGLSTYFSSYGIICPGSRATLKTYAYSTNYSRIEPTSYQWLVGSSPISGATSATISVQQAGTYSAVVKQAGCTVTSYSYILAVSTNPYNDLLSDSYWEPQCDDHPLKLTSIYPGETAQFQWSRDGVDIAGATSYTYNASQTGSYSYRFTDGSCAVTSSKEYVQFGRALSAPIYLSWNSDSLLCSSATNYNAAIYTNIPPANDYTVQWYRDGTIISGATSRSYYPYQPGVYSMLLKQGSCQTRSNAIVISQSDQIKASIIYSYPSKAACPGETRYLYAFPSNDGSFQWQKDGVDIAGATSSSYPASVSGKYTVRITKGSCSATSDPVSLTFSTTIQPVITIAESNMGESCTGANPYVSDSYNQSGYQYQWYRNGTLLNGTTNSGFYTTQSGVYSVRVTNGSCTGLSKDVYLSIGNGSVAKPKITITPMTRQLCLNNSLFLFVRAYSGNLQWKRNGVNIPQATSYGYDATQSGIYSVVLQDGSCSAESDPVEVKIGEVTTATLSGNALITSGQSAKLPVSFSGPAPWSVTLTNGQSVTATYQNPTLISVSPTSNTTYQLASVINACGTGTTSGQASVSVGIGSADVSLNMAASNRSPKVGDVVNYTLSATNAGPDNAEGIQLSSLLPAGLAFVGSASPGVSAANGVISANLGTIPANSQSAISFLATPTLPGTFATTAQITSSLTPDPDSQPNSGTGDGQDDAVRVDLRTTSEGGLVSSPNPNQTPLPVVAPNQPATGPNTADLSLAMRVDKLTPTSSNLISTSLTVSNGGGSSASSIVVQVVLPNGVALPASQSGWVQVDGQTFKGYINQLASGQSATLVLNWQATGSGTLKAQILDMNEADPDSTPGNGFSKGEDDEAAISLRLR</sequence>
<dbReference type="RefSeq" id="WP_012928677.1">
    <property type="nucleotide sequence ID" value="NC_013730.1"/>
</dbReference>
<keyword evidence="5" id="KW-1185">Reference proteome</keyword>
<reference evidence="4 5" key="1">
    <citation type="journal article" date="2010" name="Stand. Genomic Sci.">
        <title>Complete genome sequence of Spirosoma linguale type strain (1).</title>
        <authorList>
            <person name="Lail K."/>
            <person name="Sikorski J."/>
            <person name="Saunders E."/>
            <person name="Lapidus A."/>
            <person name="Glavina Del Rio T."/>
            <person name="Copeland A."/>
            <person name="Tice H."/>
            <person name="Cheng J.-F."/>
            <person name="Lucas S."/>
            <person name="Nolan M."/>
            <person name="Bruce D."/>
            <person name="Goodwin L."/>
            <person name="Pitluck S."/>
            <person name="Ivanova N."/>
            <person name="Mavromatis K."/>
            <person name="Ovchinnikova G."/>
            <person name="Pati A."/>
            <person name="Chen A."/>
            <person name="Palaniappan K."/>
            <person name="Land M."/>
            <person name="Hauser L."/>
            <person name="Chang Y.-J."/>
            <person name="Jeffries C.D."/>
            <person name="Chain P."/>
            <person name="Brettin T."/>
            <person name="Detter J.C."/>
            <person name="Schuetze A."/>
            <person name="Rohde M."/>
            <person name="Tindall B.J."/>
            <person name="Goeker M."/>
            <person name="Bristow J."/>
            <person name="Eisen J.A."/>
            <person name="Markowitz V."/>
            <person name="Hugenholtz P."/>
            <person name="Kyrpides N.C."/>
            <person name="Klenk H.-P."/>
            <person name="Chen F."/>
        </authorList>
    </citation>
    <scope>NUCLEOTIDE SEQUENCE [LARGE SCALE GENOMIC DNA]</scope>
    <source>
        <strain evidence="5">ATCC 33905 / DSM 74 / LMG 10896 / Claus 1</strain>
    </source>
</reference>
<dbReference type="InterPro" id="IPR013783">
    <property type="entry name" value="Ig-like_fold"/>
</dbReference>
<evidence type="ECO:0000256" key="2">
    <source>
        <dbReference type="SAM" id="SignalP"/>
    </source>
</evidence>
<dbReference type="SUPFAM" id="SSF50939">
    <property type="entry name" value="Sialidases"/>
    <property type="match status" value="2"/>
</dbReference>
<gene>
    <name evidence="4" type="ordered locus">Slin_4181</name>
</gene>
<keyword evidence="2" id="KW-0732">Signal</keyword>
<evidence type="ECO:0000313" key="4">
    <source>
        <dbReference type="EMBL" id="ADB40167.1"/>
    </source>
</evidence>
<feature type="compositionally biased region" description="Polar residues" evidence="1">
    <location>
        <begin position="1564"/>
        <end position="1578"/>
    </location>
</feature>
<proteinExistence type="predicted"/>
<feature type="signal peptide" evidence="2">
    <location>
        <begin position="1"/>
        <end position="24"/>
    </location>
</feature>
<dbReference type="CDD" id="cd15482">
    <property type="entry name" value="Sialidase_non-viral"/>
    <property type="match status" value="1"/>
</dbReference>
<feature type="compositionally biased region" description="Polar residues" evidence="1">
    <location>
        <begin position="1594"/>
        <end position="1609"/>
    </location>
</feature>